<accession>A0A0X3PA13</accession>
<protein>
    <submittedName>
        <fullName evidence="1">Uncharacterized protein C1orf222</fullName>
    </submittedName>
</protein>
<dbReference type="Gene3D" id="2.60.40.10">
    <property type="entry name" value="Immunoglobulins"/>
    <property type="match status" value="1"/>
</dbReference>
<evidence type="ECO:0000313" key="1">
    <source>
        <dbReference type="EMBL" id="JAP44922.1"/>
    </source>
</evidence>
<dbReference type="AlphaFoldDB" id="A0A0X3PA13"/>
<gene>
    <name evidence="1" type="primary">CA222</name>
    <name evidence="1" type="ORF">TR117244</name>
</gene>
<reference evidence="1" key="1">
    <citation type="submission" date="2016-01" db="EMBL/GenBank/DDBJ databases">
        <title>Reference transcriptome for the parasite Schistocephalus solidus: insights into the molecular evolution of parasitism.</title>
        <authorList>
            <person name="Hebert F.O."/>
            <person name="Grambauer S."/>
            <person name="Barber I."/>
            <person name="Landry C.R."/>
            <person name="Aubin-Horth N."/>
        </authorList>
    </citation>
    <scope>NUCLEOTIDE SEQUENCE</scope>
</reference>
<proteinExistence type="predicted"/>
<organism evidence="1">
    <name type="scientific">Schistocephalus solidus</name>
    <name type="common">Tapeworm</name>
    <dbReference type="NCBI Taxonomy" id="70667"/>
    <lineage>
        <taxon>Eukaryota</taxon>
        <taxon>Metazoa</taxon>
        <taxon>Spiralia</taxon>
        <taxon>Lophotrochozoa</taxon>
        <taxon>Platyhelminthes</taxon>
        <taxon>Cestoda</taxon>
        <taxon>Eucestoda</taxon>
        <taxon>Diphyllobothriidea</taxon>
        <taxon>Diphyllobothriidae</taxon>
        <taxon>Schistocephalus</taxon>
    </lineage>
</organism>
<name>A0A0X3PA13_SCHSO</name>
<dbReference type="EMBL" id="GEEE01018303">
    <property type="protein sequence ID" value="JAP44922.1"/>
    <property type="molecule type" value="Transcribed_RNA"/>
</dbReference>
<feature type="non-terminal residue" evidence="1">
    <location>
        <position position="1"/>
    </location>
</feature>
<dbReference type="InterPro" id="IPR013783">
    <property type="entry name" value="Ig-like_fold"/>
</dbReference>
<sequence>TIQPHSFTEMRIICEAGAESGFFLESLEFSMTVDQSSTQEALPFGKKTWSGTLRLPIQVNCIIPRIRIIEDENDQSSRTKSASTTYLTSSSGDGGDTTGYTVSMGAVVLGDAIERRLVFVNDSAVDVPVCIFHAEVETASLVFTPSQCTLPSNSKTTITVTFRPDFVVDFWQREYFCIFGKKQRPVKIVVCGSAQPQLCYIRPNDGAEVMSAVPGLIVSTLGFTEVPSKQMYVILNICAQDSDTSRPSPFYVVTALDKVWNTFISSAPDPPTPTFSPIAMAFIVLGVAQVQLLKPKKLPIEFVLENPPSVERDGISIEPLKGSLDLGCERILRISWEPKLHQNHKIAVTVNVLFKGDTVYRQSVSIIGKIL</sequence>